<dbReference type="AlphaFoldDB" id="A0A183UEU0"/>
<evidence type="ECO:0000313" key="3">
    <source>
        <dbReference type="WBParaSite" id="TCNE_0000701001-mRNA-1"/>
    </source>
</evidence>
<dbReference type="EMBL" id="UYWY01019596">
    <property type="protein sequence ID" value="VDM38331.1"/>
    <property type="molecule type" value="Genomic_DNA"/>
</dbReference>
<protein>
    <submittedName>
        <fullName evidence="3">Zf-RVT domain-containing protein</fullName>
    </submittedName>
</protein>
<accession>A0A183UEU0</accession>
<dbReference type="Proteomes" id="UP000050794">
    <property type="component" value="Unassembled WGS sequence"/>
</dbReference>
<sequence>MTMKRYTSFTNLFPDRWSHSVFWLWRNIAPGFPLCDDSYLGLGRLKSLLKRVGVDRDVQRHCDDTIKEQLSRQIVEKREAKNGDTKYIQSSNPTNQQRNCGQCVTHSPRKIRKTAVSTNADCQGGHFCLICVISFEFAQGRLPSSLT</sequence>
<reference evidence="3" key="1">
    <citation type="submission" date="2016-06" db="UniProtKB">
        <authorList>
            <consortium name="WormBaseParasite"/>
        </authorList>
    </citation>
    <scope>IDENTIFICATION</scope>
</reference>
<evidence type="ECO:0000313" key="2">
    <source>
        <dbReference type="Proteomes" id="UP000050794"/>
    </source>
</evidence>
<keyword evidence="2" id="KW-1185">Reference proteome</keyword>
<name>A0A183UEU0_TOXCA</name>
<organism evidence="2 3">
    <name type="scientific">Toxocara canis</name>
    <name type="common">Canine roundworm</name>
    <dbReference type="NCBI Taxonomy" id="6265"/>
    <lineage>
        <taxon>Eukaryota</taxon>
        <taxon>Metazoa</taxon>
        <taxon>Ecdysozoa</taxon>
        <taxon>Nematoda</taxon>
        <taxon>Chromadorea</taxon>
        <taxon>Rhabditida</taxon>
        <taxon>Spirurina</taxon>
        <taxon>Ascaridomorpha</taxon>
        <taxon>Ascaridoidea</taxon>
        <taxon>Toxocaridae</taxon>
        <taxon>Toxocara</taxon>
    </lineage>
</organism>
<dbReference type="WBParaSite" id="TCNE_0000701001-mRNA-1">
    <property type="protein sequence ID" value="TCNE_0000701001-mRNA-1"/>
    <property type="gene ID" value="TCNE_0000701001"/>
</dbReference>
<proteinExistence type="predicted"/>
<reference evidence="1 2" key="2">
    <citation type="submission" date="2018-11" db="EMBL/GenBank/DDBJ databases">
        <authorList>
            <consortium name="Pathogen Informatics"/>
        </authorList>
    </citation>
    <scope>NUCLEOTIDE SEQUENCE [LARGE SCALE GENOMIC DNA]</scope>
</reference>
<evidence type="ECO:0000313" key="1">
    <source>
        <dbReference type="EMBL" id="VDM38331.1"/>
    </source>
</evidence>
<gene>
    <name evidence="1" type="ORF">TCNE_LOCUS7010</name>
</gene>